<reference evidence="1" key="1">
    <citation type="submission" date="2018-11" db="EMBL/GenBank/DDBJ databases">
        <authorList>
            <consortium name="Pathogen Informatics"/>
        </authorList>
    </citation>
    <scope>NUCLEOTIDE SEQUENCE</scope>
</reference>
<protein>
    <submittedName>
        <fullName evidence="1">Uncharacterized protein</fullName>
    </submittedName>
</protein>
<proteinExistence type="predicted"/>
<gene>
    <name evidence="1" type="ORF">PXEA_LOCUS30073</name>
</gene>
<keyword evidence="2" id="KW-1185">Reference proteome</keyword>
<dbReference type="EMBL" id="CAAALY010252782">
    <property type="protein sequence ID" value="VEL36633.1"/>
    <property type="molecule type" value="Genomic_DNA"/>
</dbReference>
<dbReference type="AlphaFoldDB" id="A0A3S5CP22"/>
<evidence type="ECO:0000313" key="1">
    <source>
        <dbReference type="EMBL" id="VEL36633.1"/>
    </source>
</evidence>
<dbReference type="OrthoDB" id="6221274at2759"/>
<comment type="caution">
    <text evidence="1">The sequence shown here is derived from an EMBL/GenBank/DDBJ whole genome shotgun (WGS) entry which is preliminary data.</text>
</comment>
<evidence type="ECO:0000313" key="2">
    <source>
        <dbReference type="Proteomes" id="UP000784294"/>
    </source>
</evidence>
<accession>A0A3S5CP22</accession>
<sequence>MSGENLQTYTYRVGEKKNLVKQRVSSEYLLYFNLIDISSPITGSGSRGSSYTVSVEERRNPQKTSLGLLANGNTPYGCVGRPGQRNILTGENCEIYLVCQEMRSERRPLTASGVVNGTVSATTNGVMSTKDKVRLFTNTWWE</sequence>
<dbReference type="Proteomes" id="UP000784294">
    <property type="component" value="Unassembled WGS sequence"/>
</dbReference>
<name>A0A3S5CP22_9PLAT</name>
<organism evidence="1 2">
    <name type="scientific">Protopolystoma xenopodis</name>
    <dbReference type="NCBI Taxonomy" id="117903"/>
    <lineage>
        <taxon>Eukaryota</taxon>
        <taxon>Metazoa</taxon>
        <taxon>Spiralia</taxon>
        <taxon>Lophotrochozoa</taxon>
        <taxon>Platyhelminthes</taxon>
        <taxon>Monogenea</taxon>
        <taxon>Polyopisthocotylea</taxon>
        <taxon>Polystomatidea</taxon>
        <taxon>Polystomatidae</taxon>
        <taxon>Protopolystoma</taxon>
    </lineage>
</organism>